<organism evidence="1 2">
    <name type="scientific">Gracilibacillus dipsosauri</name>
    <dbReference type="NCBI Taxonomy" id="178340"/>
    <lineage>
        <taxon>Bacteria</taxon>
        <taxon>Bacillati</taxon>
        <taxon>Bacillota</taxon>
        <taxon>Bacilli</taxon>
        <taxon>Bacillales</taxon>
        <taxon>Bacillaceae</taxon>
        <taxon>Gracilibacillus</taxon>
    </lineage>
</organism>
<dbReference type="OrthoDB" id="2735906at2"/>
<gene>
    <name evidence="1" type="ORF">DLJ74_07580</name>
</gene>
<dbReference type="Proteomes" id="UP000245624">
    <property type="component" value="Unassembled WGS sequence"/>
</dbReference>
<evidence type="ECO:0000313" key="2">
    <source>
        <dbReference type="Proteomes" id="UP000245624"/>
    </source>
</evidence>
<dbReference type="AlphaFoldDB" id="A0A317KYZ6"/>
<keyword evidence="2" id="KW-1185">Reference proteome</keyword>
<protein>
    <submittedName>
        <fullName evidence="1">Transcriptional regulator</fullName>
    </submittedName>
</protein>
<name>A0A317KYZ6_9BACI</name>
<accession>A0A317KYZ6</accession>
<comment type="caution">
    <text evidence="1">The sequence shown here is derived from an EMBL/GenBank/DDBJ whole genome shotgun (WGS) entry which is preliminary data.</text>
</comment>
<proteinExistence type="predicted"/>
<dbReference type="RefSeq" id="WP_109984019.1">
    <property type="nucleotide sequence ID" value="NZ_QGTD01000008.1"/>
</dbReference>
<dbReference type="InterPro" id="IPR006523">
    <property type="entry name" value="RinA"/>
</dbReference>
<dbReference type="NCBIfam" id="TIGR01636">
    <property type="entry name" value="phage_rinA"/>
    <property type="match status" value="1"/>
</dbReference>
<evidence type="ECO:0000313" key="1">
    <source>
        <dbReference type="EMBL" id="PWU68304.1"/>
    </source>
</evidence>
<dbReference type="EMBL" id="QGTD01000008">
    <property type="protein sequence ID" value="PWU68304.1"/>
    <property type="molecule type" value="Genomic_DNA"/>
</dbReference>
<reference evidence="1 2" key="1">
    <citation type="submission" date="2018-05" db="EMBL/GenBank/DDBJ databases">
        <title>Genomic analysis of Gracilibacillus dipsosauri DD1 reveals novel features of a salt-tolerant amylase.</title>
        <authorList>
            <person name="Deutch C.E."/>
            <person name="Yang S."/>
        </authorList>
    </citation>
    <scope>NUCLEOTIDE SEQUENCE [LARGE SCALE GENOMIC DNA]</scope>
    <source>
        <strain evidence="1 2">DD1</strain>
    </source>
</reference>
<sequence>MQELKITKPTFKKVEAEWFNYNKTLNEIKLLEDAILYPFEEDPDDPTIVKGANSVQMPGNPTERVATRLSTHKQLSYLREITSAIETVYNESPDEYKKLVQLRYWNKGTKLTWDGIALKLNISERQARRWRNEIVQATIEVLGWR</sequence>